<feature type="binding site" evidence="4">
    <location>
        <begin position="9"/>
        <end position="10"/>
    </location>
    <ligand>
        <name>D-ribulose 5-phosphate</name>
        <dbReference type="ChEBI" id="CHEBI:58121"/>
    </ligand>
</feature>
<feature type="binding site" evidence="4">
    <location>
        <position position="100"/>
    </location>
    <ligand>
        <name>D-ribulose 5-phosphate</name>
        <dbReference type="ChEBI" id="CHEBI:58121"/>
    </ligand>
</feature>
<evidence type="ECO:0000256" key="2">
    <source>
        <dbReference type="ARBA" id="ARBA00023235"/>
    </source>
</evidence>
<dbReference type="EMBL" id="CP002116">
    <property type="protein sequence ID" value="ADK81769.1"/>
    <property type="molecule type" value="Genomic_DNA"/>
</dbReference>
<dbReference type="AlphaFoldDB" id="E1R8L2"/>
<evidence type="ECO:0000256" key="1">
    <source>
        <dbReference type="ARBA" id="ARBA00008754"/>
    </source>
</evidence>
<dbReference type="NCBIfam" id="NF004051">
    <property type="entry name" value="PRK05571.1"/>
    <property type="match status" value="1"/>
</dbReference>
<dbReference type="InterPro" id="IPR003500">
    <property type="entry name" value="RpiB_LacA_LacB"/>
</dbReference>
<feature type="binding site" evidence="4">
    <location>
        <position position="138"/>
    </location>
    <ligand>
        <name>D-ribulose 5-phosphate</name>
        <dbReference type="ChEBI" id="CHEBI:58121"/>
    </ligand>
</feature>
<dbReference type="Proteomes" id="UP000002318">
    <property type="component" value="Chromosome"/>
</dbReference>
<evidence type="ECO:0000256" key="3">
    <source>
        <dbReference type="PIRSR" id="PIRSR005384-1"/>
    </source>
</evidence>
<dbReference type="PANTHER" id="PTHR30345:SF0">
    <property type="entry name" value="DNA DAMAGE-REPAIR_TOLERATION PROTEIN DRT102"/>
    <property type="match status" value="1"/>
</dbReference>
<dbReference type="InterPro" id="IPR004785">
    <property type="entry name" value="RpiB"/>
</dbReference>
<keyword evidence="2 5" id="KW-0413">Isomerase</keyword>
<dbReference type="KEGG" id="ssm:Spirs_2662"/>
<dbReference type="RefSeq" id="WP_013255230.1">
    <property type="nucleotide sequence ID" value="NC_014364.1"/>
</dbReference>
<protein>
    <submittedName>
        <fullName evidence="5">Sugar-phosphate isomerase, RpiB/LacA/LacB family</fullName>
    </submittedName>
</protein>
<dbReference type="STRING" id="573413.Spirs_2662"/>
<evidence type="ECO:0000256" key="4">
    <source>
        <dbReference type="PIRSR" id="PIRSR005384-2"/>
    </source>
</evidence>
<keyword evidence="6" id="KW-1185">Reference proteome</keyword>
<feature type="active site" description="Proton acceptor" evidence="3">
    <location>
        <position position="66"/>
    </location>
</feature>
<evidence type="ECO:0000313" key="6">
    <source>
        <dbReference type="Proteomes" id="UP000002318"/>
    </source>
</evidence>
<dbReference type="InterPro" id="IPR036569">
    <property type="entry name" value="RpiB_LacA_LacB_sf"/>
</dbReference>
<dbReference type="GO" id="GO:0005975">
    <property type="term" value="P:carbohydrate metabolic process"/>
    <property type="evidence" value="ECO:0007669"/>
    <property type="project" value="InterPro"/>
</dbReference>
<dbReference type="eggNOG" id="COG0698">
    <property type="taxonomic scope" value="Bacteria"/>
</dbReference>
<dbReference type="HOGENOM" id="CLU_091396_4_1_12"/>
<dbReference type="Gene3D" id="3.40.1400.10">
    <property type="entry name" value="Sugar-phosphate isomerase, RpiB/LacA/LacB"/>
    <property type="match status" value="1"/>
</dbReference>
<comment type="similarity">
    <text evidence="1">Belongs to the LacAB/RpiB family.</text>
</comment>
<gene>
    <name evidence="5" type="ordered locus">Spirs_2662</name>
</gene>
<dbReference type="GO" id="GO:0016861">
    <property type="term" value="F:intramolecular oxidoreductase activity, interconverting aldoses and ketoses"/>
    <property type="evidence" value="ECO:0007669"/>
    <property type="project" value="UniProtKB-ARBA"/>
</dbReference>
<feature type="active site" description="Proton donor" evidence="3">
    <location>
        <position position="99"/>
    </location>
</feature>
<name>E1R8L2_SEDSS</name>
<dbReference type="PANTHER" id="PTHR30345">
    <property type="entry name" value="RIBOSE-5-PHOSPHATE ISOMERASE B"/>
    <property type="match status" value="1"/>
</dbReference>
<feature type="binding site" evidence="4">
    <location>
        <position position="134"/>
    </location>
    <ligand>
        <name>D-ribulose 5-phosphate</name>
        <dbReference type="ChEBI" id="CHEBI:58121"/>
    </ligand>
</feature>
<dbReference type="PIRSF" id="PIRSF005384">
    <property type="entry name" value="RpiB_LacA_B"/>
    <property type="match status" value="1"/>
</dbReference>
<dbReference type="NCBIfam" id="TIGR00689">
    <property type="entry name" value="rpiB_lacA_lacB"/>
    <property type="match status" value="1"/>
</dbReference>
<accession>E1R8L2</accession>
<reference evidence="5 6" key="1">
    <citation type="journal article" date="2010" name="Stand. Genomic Sci.">
        <title>Complete genome sequence of Spirochaeta smaragdinae type strain (SEBR 4228).</title>
        <authorList>
            <person name="Mavromatis K."/>
            <person name="Yasawong M."/>
            <person name="Chertkov O."/>
            <person name="Lapidus A."/>
            <person name="Lucas S."/>
            <person name="Nolan M."/>
            <person name="Del Rio T.G."/>
            <person name="Tice H."/>
            <person name="Cheng J.F."/>
            <person name="Pitluck S."/>
            <person name="Liolios K."/>
            <person name="Ivanova N."/>
            <person name="Tapia R."/>
            <person name="Han C."/>
            <person name="Bruce D."/>
            <person name="Goodwin L."/>
            <person name="Pati A."/>
            <person name="Chen A."/>
            <person name="Palaniappan K."/>
            <person name="Land M."/>
            <person name="Hauser L."/>
            <person name="Chang Y.J."/>
            <person name="Jeffries C.D."/>
            <person name="Detter J.C."/>
            <person name="Rohde M."/>
            <person name="Brambilla E."/>
            <person name="Spring S."/>
            <person name="Goker M."/>
            <person name="Sikorski J."/>
            <person name="Woyke T."/>
            <person name="Bristow J."/>
            <person name="Eisen J.A."/>
            <person name="Markowitz V."/>
            <person name="Hugenholtz P."/>
            <person name="Klenk H.P."/>
            <person name="Kyrpides N.C."/>
        </authorList>
    </citation>
    <scope>NUCLEOTIDE SEQUENCE [LARGE SCALE GENOMIC DNA]</scope>
    <source>
        <strain evidence="6">DSM 11293 / JCM 15392 / SEBR 4228</strain>
    </source>
</reference>
<feature type="binding site" evidence="4">
    <location>
        <position position="110"/>
    </location>
    <ligand>
        <name>D-ribulose 5-phosphate</name>
        <dbReference type="ChEBI" id="CHEBI:58121"/>
    </ligand>
</feature>
<dbReference type="NCBIfam" id="TIGR01120">
    <property type="entry name" value="rpiB"/>
    <property type="match status" value="1"/>
</dbReference>
<feature type="binding site" evidence="4">
    <location>
        <begin position="67"/>
        <end position="71"/>
    </location>
    <ligand>
        <name>D-ribulose 5-phosphate</name>
        <dbReference type="ChEBI" id="CHEBI:58121"/>
    </ligand>
</feature>
<organism evidence="5 6">
    <name type="scientific">Sediminispirochaeta smaragdinae (strain DSM 11293 / JCM 15392 / SEBR 4228)</name>
    <name type="common">Spirochaeta smaragdinae</name>
    <dbReference type="NCBI Taxonomy" id="573413"/>
    <lineage>
        <taxon>Bacteria</taxon>
        <taxon>Pseudomonadati</taxon>
        <taxon>Spirochaetota</taxon>
        <taxon>Spirochaetia</taxon>
        <taxon>Spirochaetales</taxon>
        <taxon>Spirochaetaceae</taxon>
        <taxon>Sediminispirochaeta</taxon>
    </lineage>
</organism>
<evidence type="ECO:0000313" key="5">
    <source>
        <dbReference type="EMBL" id="ADK81769.1"/>
    </source>
</evidence>
<dbReference type="Pfam" id="PF02502">
    <property type="entry name" value="LacAB_rpiB"/>
    <property type="match status" value="1"/>
</dbReference>
<proteinExistence type="inferred from homology"/>
<sequence>MKKIVIAVDHGAFELKKRIIAHIEKKGYEVDDLGVFSTDSVDYPDMAKKACDAFLQGGYDYGIVACGTGIGISISANKIDGIRCALPQNTFAARMAREHNNANFLAFGGRIDYPESVEAMIDAFDDAQVSQEERHRRRVEKLNAMGKK</sequence>
<dbReference type="SUPFAM" id="SSF89623">
    <property type="entry name" value="Ribose/Galactose isomerase RpiB/AlsB"/>
    <property type="match status" value="1"/>
</dbReference>
<dbReference type="OrthoDB" id="1778624at2"/>